<dbReference type="AlphaFoldDB" id="A0A162FXU3"/>
<feature type="domain" description="Glycosyl transferase family 1" evidence="3">
    <location>
        <begin position="225"/>
        <end position="322"/>
    </location>
</feature>
<dbReference type="KEGG" id="rte:GSU10_09580"/>
<gene>
    <name evidence="5" type="ORF">ACH61_01748</name>
    <name evidence="6" type="ORF">GSU10_09580</name>
</gene>
<dbReference type="Pfam" id="PF00534">
    <property type="entry name" value="Glycos_transf_1"/>
    <property type="match status" value="1"/>
</dbReference>
<dbReference type="EMBL" id="LIIN01000053">
    <property type="protein sequence ID" value="KZX21130.1"/>
    <property type="molecule type" value="Genomic_DNA"/>
</dbReference>
<dbReference type="Proteomes" id="UP000076717">
    <property type="component" value="Unassembled WGS sequence"/>
</dbReference>
<evidence type="ECO:0000313" key="7">
    <source>
        <dbReference type="Proteomes" id="UP000076717"/>
    </source>
</evidence>
<accession>A0A162FXU3</accession>
<name>A0A162FXU3_9MICO</name>
<dbReference type="EMBL" id="CP047186">
    <property type="protein sequence ID" value="QHC55855.1"/>
    <property type="molecule type" value="Genomic_DNA"/>
</dbReference>
<reference evidence="6" key="3">
    <citation type="submission" date="2019-12" db="EMBL/GenBank/DDBJ databases">
        <title>Complete and Draft Genome Sequences of New Strains and Members of Some Known Species of the Genus Rathayibacter isolated from Plants.</title>
        <authorList>
            <person name="Tarlachkov S.V."/>
            <person name="Starodumova I.P."/>
            <person name="Dorofeeva L.V."/>
            <person name="Prisyazhnaya N.V."/>
            <person name="Leyn S.A."/>
            <person name="Zlamal J.E."/>
            <person name="Elane M.L."/>
            <person name="Osterman A.L."/>
            <person name="Nadler S.A."/>
            <person name="Subbotin S.A."/>
            <person name="Evtushenko L.I."/>
        </authorList>
    </citation>
    <scope>NUCLEOTIDE SEQUENCE</scope>
    <source>
        <strain evidence="6">VKM Ac-2761</strain>
    </source>
</reference>
<dbReference type="SUPFAM" id="SSF53756">
    <property type="entry name" value="UDP-Glycosyltransferase/glycogen phosphorylase"/>
    <property type="match status" value="1"/>
</dbReference>
<proteinExistence type="predicted"/>
<evidence type="ECO:0000313" key="8">
    <source>
        <dbReference type="Proteomes" id="UP000465031"/>
    </source>
</evidence>
<keyword evidence="1" id="KW-0328">Glycosyltransferase</keyword>
<dbReference type="Gene3D" id="3.40.50.2000">
    <property type="entry name" value="Glycogen Phosphorylase B"/>
    <property type="match status" value="2"/>
</dbReference>
<evidence type="ECO:0000259" key="3">
    <source>
        <dbReference type="Pfam" id="PF00534"/>
    </source>
</evidence>
<evidence type="ECO:0000256" key="1">
    <source>
        <dbReference type="ARBA" id="ARBA00022676"/>
    </source>
</evidence>
<dbReference type="OrthoDB" id="5125074at2"/>
<feature type="domain" description="Glycosyltransferase subfamily 4-like N-terminal" evidence="4">
    <location>
        <begin position="13"/>
        <end position="87"/>
    </location>
</feature>
<organism evidence="5 7">
    <name type="scientific">Rathayibacter tanaceti</name>
    <dbReference type="NCBI Taxonomy" id="1671680"/>
    <lineage>
        <taxon>Bacteria</taxon>
        <taxon>Bacillati</taxon>
        <taxon>Actinomycetota</taxon>
        <taxon>Actinomycetes</taxon>
        <taxon>Micrococcales</taxon>
        <taxon>Microbacteriaceae</taxon>
        <taxon>Rathayibacter</taxon>
    </lineage>
</organism>
<evidence type="ECO:0000313" key="6">
    <source>
        <dbReference type="EMBL" id="QHC55855.1"/>
    </source>
</evidence>
<dbReference type="InterPro" id="IPR001296">
    <property type="entry name" value="Glyco_trans_1"/>
</dbReference>
<dbReference type="InterPro" id="IPR028098">
    <property type="entry name" value="Glyco_trans_4-like_N"/>
</dbReference>
<dbReference type="Pfam" id="PF13439">
    <property type="entry name" value="Glyco_transf_4"/>
    <property type="match status" value="1"/>
</dbReference>
<protein>
    <submittedName>
        <fullName evidence="5">Glycosyl transferases group 1</fullName>
    </submittedName>
    <submittedName>
        <fullName evidence="6">Glycosyltransferase</fullName>
    </submittedName>
</protein>
<sequence>MLTIAIVALEAWHAAPLERAWREQGHRVVVVTSDPDGFPGADVRRTLLGRVVAPAGRLGAASVALPAFTRRARRLLEPERPDIVVTFPGTALELIGLAPTTLLLADGGRSEAVAEHPDAQARRRAPFASRCDQELRGTVVVVPTAHLASPSAWHLTAPAVIVPGLPEPTAVAPTAPDGPLRLMTVGAPGWDQGTDRLDVVARLAGTEYITVVDTGGEVDDDLAPGLRFVGEQDRDGRAEVLRHSHAYVHLARTTSGAAAGLEALAGGVPVLATESSVLADFCAAGAGAVVPDFASREDYEDALGRIRREWNSMSARARELARERPWSVVADEVLALAKGGARVA</sequence>
<reference evidence="5 7" key="1">
    <citation type="submission" date="2015-08" db="EMBL/GenBank/DDBJ databases">
        <title>Draft Genome Sequence of Rathayibacter sp. Strain VKM Ac-2596 Isolated from Leaf Gall Induced by Plant-Parasitic Nematodes.</title>
        <authorList>
            <person name="Vasilenko O.V."/>
            <person name="Starodumova I.P."/>
            <person name="Tarlachkov S.V."/>
            <person name="Dorofeeva L.V."/>
            <person name="Evtushenko L.I."/>
        </authorList>
    </citation>
    <scope>NUCLEOTIDE SEQUENCE [LARGE SCALE GENOMIC DNA]</scope>
    <source>
        <strain evidence="5 7">VKM Ac-2596</strain>
    </source>
</reference>
<keyword evidence="7" id="KW-1185">Reference proteome</keyword>
<dbReference type="RefSeq" id="WP_068210878.1">
    <property type="nucleotide sequence ID" value="NZ_CP047186.1"/>
</dbReference>
<evidence type="ECO:0000256" key="2">
    <source>
        <dbReference type="ARBA" id="ARBA00022679"/>
    </source>
</evidence>
<keyword evidence="2 5" id="KW-0808">Transferase</keyword>
<dbReference type="Proteomes" id="UP000465031">
    <property type="component" value="Chromosome"/>
</dbReference>
<reference evidence="8" key="2">
    <citation type="submission" date="2019-12" db="EMBL/GenBank/DDBJ databases">
        <title>Complete and draft genome sequences of new strains and members of some known species of the genus Rathayibacter isolated from plants.</title>
        <authorList>
            <person name="Tarlachkov S.V."/>
            <person name="Starodumova I.P."/>
            <person name="Dorofeeva L.V."/>
            <person name="Prisyazhnaya N.V."/>
            <person name="Leyn S."/>
            <person name="Zlamal J."/>
            <person name="Elan M."/>
            <person name="Osterman A.L."/>
            <person name="Nadler S."/>
            <person name="Subbotin S.A."/>
            <person name="Evtushenko L.I."/>
        </authorList>
    </citation>
    <scope>NUCLEOTIDE SEQUENCE [LARGE SCALE GENOMIC DNA]</scope>
    <source>
        <strain evidence="8">VKM Ac-2761</strain>
    </source>
</reference>
<evidence type="ECO:0000259" key="4">
    <source>
        <dbReference type="Pfam" id="PF13439"/>
    </source>
</evidence>
<dbReference type="GO" id="GO:0016757">
    <property type="term" value="F:glycosyltransferase activity"/>
    <property type="evidence" value="ECO:0007669"/>
    <property type="project" value="UniProtKB-KW"/>
</dbReference>
<evidence type="ECO:0000313" key="5">
    <source>
        <dbReference type="EMBL" id="KZX21130.1"/>
    </source>
</evidence>